<reference evidence="2 3" key="1">
    <citation type="submission" date="2018-06" db="EMBL/GenBank/DDBJ databases">
        <authorList>
            <consortium name="Pathogen Informatics"/>
            <person name="Doyle S."/>
        </authorList>
    </citation>
    <scope>NUCLEOTIDE SEQUENCE [LARGE SCALE GENOMIC DNA]</scope>
    <source>
        <strain evidence="2 3">NCTC11535</strain>
    </source>
</reference>
<dbReference type="Proteomes" id="UP000250006">
    <property type="component" value="Unassembled WGS sequence"/>
</dbReference>
<dbReference type="PIRSF" id="PIRSF006221">
    <property type="entry name" value="Ketosamine-3-kinase"/>
    <property type="match status" value="1"/>
</dbReference>
<dbReference type="Pfam" id="PF03881">
    <property type="entry name" value="Fructosamin_kin"/>
    <property type="match status" value="2"/>
</dbReference>
<dbReference type="InterPro" id="IPR016477">
    <property type="entry name" value="Fructo-/Ketosamine-3-kinase"/>
</dbReference>
<name>A0ABY1VQY7_9ACTO</name>
<evidence type="ECO:0000256" key="1">
    <source>
        <dbReference type="PIRNR" id="PIRNR006221"/>
    </source>
</evidence>
<dbReference type="EMBL" id="UAPQ01000011">
    <property type="protein sequence ID" value="SPT54460.1"/>
    <property type="molecule type" value="Genomic_DNA"/>
</dbReference>
<dbReference type="InterPro" id="IPR011009">
    <property type="entry name" value="Kinase-like_dom_sf"/>
</dbReference>
<comment type="similarity">
    <text evidence="1">Belongs to the fructosamine kinase family.</text>
</comment>
<comment type="caution">
    <text evidence="2">The sequence shown here is derived from an EMBL/GenBank/DDBJ whole genome shotgun (WGS) entry which is preliminary data.</text>
</comment>
<evidence type="ECO:0000313" key="3">
    <source>
        <dbReference type="Proteomes" id="UP000250006"/>
    </source>
</evidence>
<organism evidence="2 3">
    <name type="scientific">Actinomyces bovis</name>
    <dbReference type="NCBI Taxonomy" id="1658"/>
    <lineage>
        <taxon>Bacteria</taxon>
        <taxon>Bacillati</taxon>
        <taxon>Actinomycetota</taxon>
        <taxon>Actinomycetes</taxon>
        <taxon>Actinomycetales</taxon>
        <taxon>Actinomycetaceae</taxon>
        <taxon>Actinomyces</taxon>
    </lineage>
</organism>
<keyword evidence="1" id="KW-0808">Transferase</keyword>
<evidence type="ECO:0000313" key="2">
    <source>
        <dbReference type="EMBL" id="SPT54460.1"/>
    </source>
</evidence>
<proteinExistence type="inferred from homology"/>
<dbReference type="PANTHER" id="PTHR12149:SF8">
    <property type="entry name" value="PROTEIN-RIBULOSAMINE 3-KINASE"/>
    <property type="match status" value="1"/>
</dbReference>
<sequence>MSLWDGDLVRKHDEFPGSARLEAQGLEWLAQAMPEGGALVVPTRTGEGWLEEPRLTTTEVTAQAAEAFGRALAVTHAAGAPAFGAAPPGWDGHTRMGRSDIRLRPNEVEAGAPRSWGVFYAEDRVGRYIGPSRDRGVLSAAQAGLLERVCARLANGDFDSEQPVLVREGAQTRGDKVAVARTHGDLWCGNVLWVPAPEVAEWAQGRAGQGPQVMVPAGGTKAAPGWVGVGRAVAGRDGTAGARTSWAAAASDSASAGADTGERVWRRGEVVGVLIDPLAQGAHAETDLAALGVFGQRHLERIVGAYNEVSPLAAGWRERVALHQLHLVMIHVHLFGGYAEQATAIARQYV</sequence>
<dbReference type="PANTHER" id="PTHR12149">
    <property type="entry name" value="FRUCTOSAMINE 3 KINASE-RELATED PROTEIN"/>
    <property type="match status" value="1"/>
</dbReference>
<accession>A0ABY1VQY7</accession>
<keyword evidence="1" id="KW-0418">Kinase</keyword>
<keyword evidence="3" id="KW-1185">Reference proteome</keyword>
<dbReference type="RefSeq" id="WP_111837349.1">
    <property type="nucleotide sequence ID" value="NZ_UAPQ01000011.1"/>
</dbReference>
<dbReference type="SUPFAM" id="SSF56112">
    <property type="entry name" value="Protein kinase-like (PK-like)"/>
    <property type="match status" value="1"/>
</dbReference>
<dbReference type="Gene3D" id="3.90.1200.10">
    <property type="match status" value="2"/>
</dbReference>
<gene>
    <name evidence="2" type="ORF">NCTC11535_02177</name>
</gene>
<protein>
    <submittedName>
        <fullName evidence="2">Fructosamine-3-kinase</fullName>
    </submittedName>
</protein>